<reference evidence="2 3" key="1">
    <citation type="submission" date="2019-03" db="EMBL/GenBank/DDBJ databases">
        <title>First draft genome of Liparis tanakae, snailfish: a comprehensive survey of snailfish specific genes.</title>
        <authorList>
            <person name="Kim W."/>
            <person name="Song I."/>
            <person name="Jeong J.-H."/>
            <person name="Kim D."/>
            <person name="Kim S."/>
            <person name="Ryu S."/>
            <person name="Song J.Y."/>
            <person name="Lee S.K."/>
        </authorList>
    </citation>
    <scope>NUCLEOTIDE SEQUENCE [LARGE SCALE GENOMIC DNA]</scope>
    <source>
        <tissue evidence="2">Muscle</tissue>
    </source>
</reference>
<accession>A0A4Z2ITF6</accession>
<feature type="region of interest" description="Disordered" evidence="1">
    <location>
        <begin position="29"/>
        <end position="50"/>
    </location>
</feature>
<dbReference type="EMBL" id="SRLO01000049">
    <property type="protein sequence ID" value="TNN81037.1"/>
    <property type="molecule type" value="Genomic_DNA"/>
</dbReference>
<sequence length="198" mass="22076">MENDWEPMKKRNSCVILERLSKDVGTIDHMLGKKRKGPQPIEGGILGGKKDTLVFNNGRSRQQHSLSNTVNHHNCGQAPAKQEHHQEKEGDLTPQGEEKDNQTHEAEEHGPKPLNLKSATMTVVLGVYRSIRANWSHSSGTTKFPMVMAMEGRDGKPKVTKTFTPETKWTSSDTFPLIYLAEVGGQEDAVESCCDEPR</sequence>
<evidence type="ECO:0000313" key="3">
    <source>
        <dbReference type="Proteomes" id="UP000314294"/>
    </source>
</evidence>
<organism evidence="2 3">
    <name type="scientific">Liparis tanakae</name>
    <name type="common">Tanaka's snailfish</name>
    <dbReference type="NCBI Taxonomy" id="230148"/>
    <lineage>
        <taxon>Eukaryota</taxon>
        <taxon>Metazoa</taxon>
        <taxon>Chordata</taxon>
        <taxon>Craniata</taxon>
        <taxon>Vertebrata</taxon>
        <taxon>Euteleostomi</taxon>
        <taxon>Actinopterygii</taxon>
        <taxon>Neopterygii</taxon>
        <taxon>Teleostei</taxon>
        <taxon>Neoteleostei</taxon>
        <taxon>Acanthomorphata</taxon>
        <taxon>Eupercaria</taxon>
        <taxon>Perciformes</taxon>
        <taxon>Cottioidei</taxon>
        <taxon>Cottales</taxon>
        <taxon>Liparidae</taxon>
        <taxon>Liparis</taxon>
    </lineage>
</organism>
<protein>
    <submittedName>
        <fullName evidence="2">Uncharacterized protein</fullName>
    </submittedName>
</protein>
<keyword evidence="3" id="KW-1185">Reference proteome</keyword>
<comment type="caution">
    <text evidence="2">The sequence shown here is derived from an EMBL/GenBank/DDBJ whole genome shotgun (WGS) entry which is preliminary data.</text>
</comment>
<feature type="compositionally biased region" description="Basic and acidic residues" evidence="1">
    <location>
        <begin position="81"/>
        <end position="111"/>
    </location>
</feature>
<feature type="compositionally biased region" description="Polar residues" evidence="1">
    <location>
        <begin position="63"/>
        <end position="74"/>
    </location>
</feature>
<dbReference type="AlphaFoldDB" id="A0A4Z2ITF6"/>
<name>A0A4Z2ITF6_9TELE</name>
<proteinExistence type="predicted"/>
<dbReference type="Proteomes" id="UP000314294">
    <property type="component" value="Unassembled WGS sequence"/>
</dbReference>
<feature type="region of interest" description="Disordered" evidence="1">
    <location>
        <begin position="63"/>
        <end position="116"/>
    </location>
</feature>
<evidence type="ECO:0000313" key="2">
    <source>
        <dbReference type="EMBL" id="TNN81037.1"/>
    </source>
</evidence>
<gene>
    <name evidence="2" type="ORF">EYF80_008693</name>
</gene>
<evidence type="ECO:0000256" key="1">
    <source>
        <dbReference type="SAM" id="MobiDB-lite"/>
    </source>
</evidence>